<accession>A0A212PW37</accession>
<dbReference type="InParanoid" id="A0A212PW37"/>
<dbReference type="Proteomes" id="UP000197025">
    <property type="component" value="Unassembled WGS sequence"/>
</dbReference>
<gene>
    <name evidence="1" type="ORF">SAMN02746019_00021260</name>
</gene>
<proteinExistence type="predicted"/>
<sequence>MSAPPLITRPPVLKEPPPFLPTGNLWISLSLVDRRDGSL</sequence>
<dbReference type="EMBL" id="FYEK01000003">
    <property type="protein sequence ID" value="SNB51219.1"/>
    <property type="molecule type" value="Genomic_DNA"/>
</dbReference>
<keyword evidence="2" id="KW-1185">Reference proteome</keyword>
<evidence type="ECO:0000313" key="1">
    <source>
        <dbReference type="EMBL" id="SNB51219.1"/>
    </source>
</evidence>
<protein>
    <submittedName>
        <fullName evidence="1">Uncharacterized protein</fullName>
    </submittedName>
</protein>
<reference evidence="2" key="1">
    <citation type="submission" date="2017-06" db="EMBL/GenBank/DDBJ databases">
        <authorList>
            <person name="Varghese N."/>
            <person name="Submissions S."/>
        </authorList>
    </citation>
    <scope>NUCLEOTIDE SEQUENCE [LARGE SCALE GENOMIC DNA]</scope>
    <source>
        <strain evidence="2">JAD2</strain>
    </source>
</reference>
<evidence type="ECO:0000313" key="2">
    <source>
        <dbReference type="Proteomes" id="UP000197025"/>
    </source>
</evidence>
<organism evidence="1 2">
    <name type="scientific">Thermoflexus hugenholtzii JAD2</name>
    <dbReference type="NCBI Taxonomy" id="877466"/>
    <lineage>
        <taxon>Bacteria</taxon>
        <taxon>Bacillati</taxon>
        <taxon>Chloroflexota</taxon>
        <taxon>Thermoflexia</taxon>
        <taxon>Thermoflexales</taxon>
        <taxon>Thermoflexaceae</taxon>
        <taxon>Thermoflexus</taxon>
    </lineage>
</organism>
<name>A0A212PW37_9CHLR</name>
<dbReference type="AlphaFoldDB" id="A0A212PW37"/>